<organism evidence="5 6">
    <name type="scientific">Puccinia coronata f. sp. avenae</name>
    <dbReference type="NCBI Taxonomy" id="200324"/>
    <lineage>
        <taxon>Eukaryota</taxon>
        <taxon>Fungi</taxon>
        <taxon>Dikarya</taxon>
        <taxon>Basidiomycota</taxon>
        <taxon>Pucciniomycotina</taxon>
        <taxon>Pucciniomycetes</taxon>
        <taxon>Pucciniales</taxon>
        <taxon>Pucciniaceae</taxon>
        <taxon>Puccinia</taxon>
    </lineage>
</organism>
<dbReference type="InterPro" id="IPR007133">
    <property type="entry name" value="RNA_pol_II-assoc_Paf1"/>
</dbReference>
<dbReference type="PANTHER" id="PTHR23188:SF12">
    <property type="entry name" value="RNA POLYMERASE II-ASSOCIATED FACTOR 1 HOMOLOG"/>
    <property type="match status" value="1"/>
</dbReference>
<dbReference type="PANTHER" id="PTHR23188">
    <property type="entry name" value="RNA POLYMERASE II-ASSOCIATED FACTOR 1 HOMOLOG"/>
    <property type="match status" value="1"/>
</dbReference>
<comment type="subcellular location">
    <subcellularLocation>
        <location evidence="1">Nucleus</location>
    </subcellularLocation>
</comment>
<dbReference type="EMBL" id="PGCI01001049">
    <property type="protein sequence ID" value="PLW08703.1"/>
    <property type="molecule type" value="Genomic_DNA"/>
</dbReference>
<evidence type="ECO:0000256" key="2">
    <source>
        <dbReference type="ARBA" id="ARBA00007560"/>
    </source>
</evidence>
<evidence type="ECO:0000256" key="1">
    <source>
        <dbReference type="ARBA" id="ARBA00004123"/>
    </source>
</evidence>
<evidence type="ECO:0000256" key="3">
    <source>
        <dbReference type="ARBA" id="ARBA00023242"/>
    </source>
</evidence>
<comment type="caution">
    <text evidence="5">The sequence shown here is derived from an EMBL/GenBank/DDBJ whole genome shotgun (WGS) entry which is preliminary data.</text>
</comment>
<sequence>MGDAFIHGKSMRKKQFKNRVSQHFSLRTGPRGVPPGHPMQEARIVKHRRPMHIRIISGDSSVAGLIGFPVIRGSGPDRAACFRSADHGPCLSSLAAILRNTTNRNQQLQTTWGTSYLRIRYEDPTAACEMSKKTAACPLLIRHRYQNPFPPPPFPPKLLHISTDPSRYAGYRFLRNLENEREVTVVSEADLGMPIELGIEADGTYGLGAYWEGDGEVICANPSVDRAPLDPEDLALLVEPPPAPGSSISIMNGTSQNQTLTVQGTSHPSTSGSGSQAPSSVHIPEKRKTEVSWLRRTEYFNDVQHKSRDSINNQKNRAQVPALPKTKTERLAEIHSTFEVVANAPIPTLKHPTKPNMKAVDAFELLPNELTWANTYDFYRFQENPTDRPDQSSSMSNLPDDRLEHAILRPVPGDVGGPRLAYFLPESSEGVKNYQQIKEEKKTIDEEDQLEEAMEEDQEADPEPVNQLHFVRDYEISQQRPIHQYLLIFDDGQASGRRKAAYFNPVGHFRTLRKRRPKPQEPAHVDGKGDPLWDGISVSLTNDPKVIAPIKSVRNELLAPVLEPPSEL</sequence>
<dbReference type="Proteomes" id="UP000235392">
    <property type="component" value="Unassembled WGS sequence"/>
</dbReference>
<dbReference type="Pfam" id="PF03985">
    <property type="entry name" value="Paf1"/>
    <property type="match status" value="1"/>
</dbReference>
<evidence type="ECO:0000313" key="6">
    <source>
        <dbReference type="Proteomes" id="UP000235392"/>
    </source>
</evidence>
<dbReference type="GO" id="GO:0000993">
    <property type="term" value="F:RNA polymerase II complex binding"/>
    <property type="evidence" value="ECO:0007669"/>
    <property type="project" value="TreeGrafter"/>
</dbReference>
<dbReference type="GO" id="GO:0016593">
    <property type="term" value="C:Cdc73/Paf1 complex"/>
    <property type="evidence" value="ECO:0007669"/>
    <property type="project" value="InterPro"/>
</dbReference>
<comment type="similarity">
    <text evidence="2">Belongs to the PAF1 family.</text>
</comment>
<dbReference type="AlphaFoldDB" id="A0A2N5S632"/>
<evidence type="ECO:0000256" key="4">
    <source>
        <dbReference type="SAM" id="MobiDB-lite"/>
    </source>
</evidence>
<reference evidence="5 6" key="1">
    <citation type="submission" date="2017-11" db="EMBL/GenBank/DDBJ databases">
        <title>De novo assembly and phasing of dikaryotic genomes from two isolates of Puccinia coronata f. sp. avenae, the causal agent of oat crown rust.</title>
        <authorList>
            <person name="Miller M.E."/>
            <person name="Zhang Y."/>
            <person name="Omidvar V."/>
            <person name="Sperschneider J."/>
            <person name="Schwessinger B."/>
            <person name="Raley C."/>
            <person name="Palmer J.M."/>
            <person name="Garnica D."/>
            <person name="Upadhyaya N."/>
            <person name="Rathjen J."/>
            <person name="Taylor J.M."/>
            <person name="Park R.F."/>
            <person name="Dodds P.N."/>
            <person name="Hirsch C.D."/>
            <person name="Kianian S.F."/>
            <person name="Figueroa M."/>
        </authorList>
    </citation>
    <scope>NUCLEOTIDE SEQUENCE [LARGE SCALE GENOMIC DNA]</scope>
    <source>
        <strain evidence="5">12SD80</strain>
    </source>
</reference>
<name>A0A2N5S632_9BASI</name>
<accession>A0A2N5S632</accession>
<dbReference type="GO" id="GO:0003682">
    <property type="term" value="F:chromatin binding"/>
    <property type="evidence" value="ECO:0007669"/>
    <property type="project" value="TreeGrafter"/>
</dbReference>
<feature type="compositionally biased region" description="Low complexity" evidence="4">
    <location>
        <begin position="264"/>
        <end position="280"/>
    </location>
</feature>
<proteinExistence type="inferred from homology"/>
<evidence type="ECO:0000313" key="5">
    <source>
        <dbReference type="EMBL" id="PLW08703.1"/>
    </source>
</evidence>
<gene>
    <name evidence="5" type="ORF">PCASD_20827</name>
</gene>
<dbReference type="GO" id="GO:0006368">
    <property type="term" value="P:transcription elongation by RNA polymerase II"/>
    <property type="evidence" value="ECO:0007669"/>
    <property type="project" value="InterPro"/>
</dbReference>
<feature type="region of interest" description="Disordered" evidence="4">
    <location>
        <begin position="258"/>
        <end position="287"/>
    </location>
</feature>
<keyword evidence="3" id="KW-0539">Nucleus</keyword>
<protein>
    <submittedName>
        <fullName evidence="5">Uncharacterized protein</fullName>
    </submittedName>
</protein>